<name>A0A2T0K0N9_9ACTN</name>
<dbReference type="OrthoDB" id="4460129at2"/>
<feature type="chain" id="PRO_5015531773" description="Lipoprotein" evidence="1">
    <location>
        <begin position="25"/>
        <end position="223"/>
    </location>
</feature>
<dbReference type="InterPro" id="IPR045592">
    <property type="entry name" value="DUF6461"/>
</dbReference>
<evidence type="ECO:0000256" key="1">
    <source>
        <dbReference type="SAM" id="SignalP"/>
    </source>
</evidence>
<sequence>MKRRSVLLLLPLVSAAGCGSPGSAEPLPSISAVPDLGWPARSADLTSGFCFTLVRGIKPYALIERLGGDELERVEWHRVIGPGDGEAGARSRFFIAIGRVEDWSVIVEDNGSLGVTQEIVEPLSADGGEVVAYRGGGGRSGRLMVFRDGDLALDLDTSAPDRPSGSSPDEFRSDLLAAGLSGSTATAEPTAAALTFLAARTGVVLTAEQVEKMTYLLVTVPQV</sequence>
<keyword evidence="1" id="KW-0732">Signal</keyword>
<evidence type="ECO:0000313" key="3">
    <source>
        <dbReference type="Proteomes" id="UP000239415"/>
    </source>
</evidence>
<dbReference type="RefSeq" id="WP_106327839.1">
    <property type="nucleotide sequence ID" value="NZ_BOMO01000085.1"/>
</dbReference>
<dbReference type="AlphaFoldDB" id="A0A2T0K0N9"/>
<feature type="signal peptide" evidence="1">
    <location>
        <begin position="1"/>
        <end position="24"/>
    </location>
</feature>
<dbReference type="Proteomes" id="UP000239415">
    <property type="component" value="Unassembled WGS sequence"/>
</dbReference>
<gene>
    <name evidence="2" type="ORF">CLV67_121189</name>
</gene>
<reference evidence="2 3" key="1">
    <citation type="submission" date="2018-03" db="EMBL/GenBank/DDBJ databases">
        <title>Genomic Encyclopedia of Archaeal and Bacterial Type Strains, Phase II (KMG-II): from individual species to whole genera.</title>
        <authorList>
            <person name="Goeker M."/>
        </authorList>
    </citation>
    <scope>NUCLEOTIDE SEQUENCE [LARGE SCALE GENOMIC DNA]</scope>
    <source>
        <strain evidence="2 3">DSM 43146</strain>
    </source>
</reference>
<protein>
    <recommendedName>
        <fullName evidence="4">Lipoprotein</fullName>
    </recommendedName>
</protein>
<comment type="caution">
    <text evidence="2">The sequence shown here is derived from an EMBL/GenBank/DDBJ whole genome shotgun (WGS) entry which is preliminary data.</text>
</comment>
<keyword evidence="3" id="KW-1185">Reference proteome</keyword>
<evidence type="ECO:0000313" key="2">
    <source>
        <dbReference type="EMBL" id="PRX16140.1"/>
    </source>
</evidence>
<accession>A0A2T0K0N9</accession>
<dbReference type="PROSITE" id="PS51257">
    <property type="entry name" value="PROKAR_LIPOPROTEIN"/>
    <property type="match status" value="1"/>
</dbReference>
<proteinExistence type="predicted"/>
<dbReference type="EMBL" id="PVMZ01000021">
    <property type="protein sequence ID" value="PRX16140.1"/>
    <property type="molecule type" value="Genomic_DNA"/>
</dbReference>
<organism evidence="2 3">
    <name type="scientific">Actinoplanes italicus</name>
    <dbReference type="NCBI Taxonomy" id="113567"/>
    <lineage>
        <taxon>Bacteria</taxon>
        <taxon>Bacillati</taxon>
        <taxon>Actinomycetota</taxon>
        <taxon>Actinomycetes</taxon>
        <taxon>Micromonosporales</taxon>
        <taxon>Micromonosporaceae</taxon>
        <taxon>Actinoplanes</taxon>
    </lineage>
</organism>
<evidence type="ECO:0008006" key="4">
    <source>
        <dbReference type="Google" id="ProtNLM"/>
    </source>
</evidence>
<dbReference type="Pfam" id="PF20062">
    <property type="entry name" value="DUF6461"/>
    <property type="match status" value="1"/>
</dbReference>